<keyword evidence="1" id="KW-0175">Coiled coil</keyword>
<proteinExistence type="predicted"/>
<name>A0A291QRP3_9BACT</name>
<dbReference type="OrthoDB" id="670903at2"/>
<keyword evidence="3" id="KW-1185">Reference proteome</keyword>
<evidence type="ECO:0000313" key="2">
    <source>
        <dbReference type="EMBL" id="ATL46596.1"/>
    </source>
</evidence>
<accession>A0A291QRP3</accession>
<protein>
    <submittedName>
        <fullName evidence="2">Uncharacterized protein</fullName>
    </submittedName>
</protein>
<dbReference type="RefSeq" id="WP_098192984.1">
    <property type="nucleotide sequence ID" value="NZ_CP023777.1"/>
</dbReference>
<reference evidence="2 3" key="1">
    <citation type="submission" date="2017-10" db="EMBL/GenBank/DDBJ databases">
        <title>Paenichitinophaga pekingensis gen. nov., sp. nov., isolated from activated sludge.</title>
        <authorList>
            <person name="Jin D."/>
            <person name="Kong X."/>
            <person name="Deng Y."/>
            <person name="Bai Z."/>
        </authorList>
    </citation>
    <scope>NUCLEOTIDE SEQUENCE [LARGE SCALE GENOMIC DNA]</scope>
    <source>
        <strain evidence="2 3">13</strain>
    </source>
</reference>
<evidence type="ECO:0000256" key="1">
    <source>
        <dbReference type="SAM" id="Coils"/>
    </source>
</evidence>
<gene>
    <name evidence="2" type="ORF">COR50_05040</name>
</gene>
<feature type="coiled-coil region" evidence="1">
    <location>
        <begin position="7"/>
        <end position="34"/>
    </location>
</feature>
<sequence length="125" mass="13541">MQYPTYKKIKVKDLDTLELEIARLKLQSKSMEIELLERGAYLKSNFKGMAINSVVPGVANSGVLGILGKVGKAAWNSGTAKSTLTNILITAAEFIAVRFGVKLANKVSQKKKKKKTAKANVDSEG</sequence>
<organism evidence="2 3">
    <name type="scientific">Chitinophaga caeni</name>
    <dbReference type="NCBI Taxonomy" id="2029983"/>
    <lineage>
        <taxon>Bacteria</taxon>
        <taxon>Pseudomonadati</taxon>
        <taxon>Bacteroidota</taxon>
        <taxon>Chitinophagia</taxon>
        <taxon>Chitinophagales</taxon>
        <taxon>Chitinophagaceae</taxon>
        <taxon>Chitinophaga</taxon>
    </lineage>
</organism>
<dbReference type="Proteomes" id="UP000220133">
    <property type="component" value="Chromosome"/>
</dbReference>
<dbReference type="EMBL" id="CP023777">
    <property type="protein sequence ID" value="ATL46596.1"/>
    <property type="molecule type" value="Genomic_DNA"/>
</dbReference>
<evidence type="ECO:0000313" key="3">
    <source>
        <dbReference type="Proteomes" id="UP000220133"/>
    </source>
</evidence>
<dbReference type="KEGG" id="cbae:COR50_05040"/>
<dbReference type="AlphaFoldDB" id="A0A291QRP3"/>